<evidence type="ECO:0000256" key="2">
    <source>
        <dbReference type="SAM" id="SignalP"/>
    </source>
</evidence>
<accession>A0A7S2YSP9</accession>
<protein>
    <recommendedName>
        <fullName evidence="4">Calmodulin</fullName>
    </recommendedName>
</protein>
<feature type="signal peptide" evidence="2">
    <location>
        <begin position="1"/>
        <end position="18"/>
    </location>
</feature>
<gene>
    <name evidence="3" type="ORF">APAL1065_LOCUS26566</name>
</gene>
<reference evidence="3" key="1">
    <citation type="submission" date="2021-01" db="EMBL/GenBank/DDBJ databases">
        <authorList>
            <person name="Corre E."/>
            <person name="Pelletier E."/>
            <person name="Niang G."/>
            <person name="Scheremetjew M."/>
            <person name="Finn R."/>
            <person name="Kale V."/>
            <person name="Holt S."/>
            <person name="Cochrane G."/>
            <person name="Meng A."/>
            <person name="Brown T."/>
            <person name="Cohen L."/>
        </authorList>
    </citation>
    <scope>NUCLEOTIDE SEQUENCE</scope>
    <source>
        <strain evidence="3">CCMP125</strain>
    </source>
</reference>
<name>A0A7S2YSP9_9STRA</name>
<keyword evidence="2" id="KW-0732">Signal</keyword>
<evidence type="ECO:0008006" key="4">
    <source>
        <dbReference type="Google" id="ProtNLM"/>
    </source>
</evidence>
<feature type="region of interest" description="Disordered" evidence="1">
    <location>
        <begin position="19"/>
        <end position="71"/>
    </location>
</feature>
<proteinExistence type="predicted"/>
<feature type="compositionally biased region" description="Basic residues" evidence="1">
    <location>
        <begin position="27"/>
        <end position="37"/>
    </location>
</feature>
<dbReference type="AlphaFoldDB" id="A0A7S2YSP9"/>
<evidence type="ECO:0000256" key="1">
    <source>
        <dbReference type="SAM" id="MobiDB-lite"/>
    </source>
</evidence>
<feature type="chain" id="PRO_5031510235" description="Calmodulin" evidence="2">
    <location>
        <begin position="19"/>
        <end position="454"/>
    </location>
</feature>
<organism evidence="3">
    <name type="scientific">Entomoneis paludosa</name>
    <dbReference type="NCBI Taxonomy" id="265537"/>
    <lineage>
        <taxon>Eukaryota</taxon>
        <taxon>Sar</taxon>
        <taxon>Stramenopiles</taxon>
        <taxon>Ochrophyta</taxon>
        <taxon>Bacillariophyta</taxon>
        <taxon>Bacillariophyceae</taxon>
        <taxon>Bacillariophycidae</taxon>
        <taxon>Entomoneidaceae</taxon>
        <taxon>Entomoneis</taxon>
    </lineage>
</organism>
<dbReference type="EMBL" id="HBHT01039540">
    <property type="protein sequence ID" value="CAD9993832.1"/>
    <property type="molecule type" value="Transcribed_RNA"/>
</dbReference>
<sequence length="454" mass="49970">MKFLFSILALAVTNTVTSTTAVSSSSSHRRHLRHNNNGKKSSSAPGKHGKKGYSSTPAPTSEPDFSLGGDSNTESYRNLQLCAKPYESSNEGDNYFWLVLNDSQNKVVKGQCLVTFPHQGSDATQCCTINQGTSTEIDWTNDELLVQDPLTMTDNEICGAHSKSSCPNLNKHHDNLMSFTSFHLLDKDDTMIKKVTDFSGIIGSCGLHNQNGQCNVQLPRYGRITVGNGECMEAAVSMKKACNEETSYYECHNCRKFYKNMKLCGNLAANVANNKYFWMAVADPSKNSQPVAEDIKGTCLLELNPGATYEQCCTVPGYTEYSKGFQFVITDPHGMHVEPYTSMCGSTNTTESCPDYDYSLNTQFFGYFQLQDENGDGIRKLDTFIQGSHGGCGTANPYSQGKTCKDDIAFAGAPGKSIWRDIRIGENHCVMGGIDLKPFCDGYFKFDCLHANCD</sequence>
<evidence type="ECO:0000313" key="3">
    <source>
        <dbReference type="EMBL" id="CAD9993832.1"/>
    </source>
</evidence>